<gene>
    <name evidence="1" type="ORF">LCGC14_2511310</name>
</gene>
<name>A0A0F9AZQ7_9ZZZZ</name>
<reference evidence="1" key="1">
    <citation type="journal article" date="2015" name="Nature">
        <title>Complex archaea that bridge the gap between prokaryotes and eukaryotes.</title>
        <authorList>
            <person name="Spang A."/>
            <person name="Saw J.H."/>
            <person name="Jorgensen S.L."/>
            <person name="Zaremba-Niedzwiedzka K."/>
            <person name="Martijn J."/>
            <person name="Lind A.E."/>
            <person name="van Eijk R."/>
            <person name="Schleper C."/>
            <person name="Guy L."/>
            <person name="Ettema T.J."/>
        </authorList>
    </citation>
    <scope>NUCLEOTIDE SEQUENCE</scope>
</reference>
<comment type="caution">
    <text evidence="1">The sequence shown here is derived from an EMBL/GenBank/DDBJ whole genome shotgun (WGS) entry which is preliminary data.</text>
</comment>
<evidence type="ECO:0008006" key="2">
    <source>
        <dbReference type="Google" id="ProtNLM"/>
    </source>
</evidence>
<sequence>MEIRKSELFEKGFVKESIKSQYQIASRLARIVQYDHFGDHKLLGENLAELRWKCGRRIYYTIFKNKGTIVLLLIGGYKNGQNKDIKKAKNLIKKHQN</sequence>
<dbReference type="EMBL" id="LAZR01040283">
    <property type="protein sequence ID" value="KKL14875.1"/>
    <property type="molecule type" value="Genomic_DNA"/>
</dbReference>
<dbReference type="PANTHER" id="PTHR41791">
    <property type="entry name" value="SSL7039 PROTEIN"/>
    <property type="match status" value="1"/>
</dbReference>
<dbReference type="InterPro" id="IPR014056">
    <property type="entry name" value="TypeIITA-like_toxin_pred"/>
</dbReference>
<dbReference type="PANTHER" id="PTHR41791:SF1">
    <property type="entry name" value="SSL7039 PROTEIN"/>
    <property type="match status" value="1"/>
</dbReference>
<accession>A0A0F9AZQ7</accession>
<evidence type="ECO:0000313" key="1">
    <source>
        <dbReference type="EMBL" id="KKL14875.1"/>
    </source>
</evidence>
<protein>
    <recommendedName>
        <fullName evidence="2">Addiction module killer protein</fullName>
    </recommendedName>
</protein>
<proteinExistence type="predicted"/>
<dbReference type="AlphaFoldDB" id="A0A0F9AZQ7"/>
<organism evidence="1">
    <name type="scientific">marine sediment metagenome</name>
    <dbReference type="NCBI Taxonomy" id="412755"/>
    <lineage>
        <taxon>unclassified sequences</taxon>
        <taxon>metagenomes</taxon>
        <taxon>ecological metagenomes</taxon>
    </lineage>
</organism>